<keyword evidence="3" id="KW-0479">Metal-binding</keyword>
<keyword evidence="9" id="KW-0862">Zinc</keyword>
<dbReference type="SMART" id="SM00382">
    <property type="entry name" value="AAA"/>
    <property type="match status" value="2"/>
</dbReference>
<evidence type="ECO:0000259" key="18">
    <source>
        <dbReference type="PROSITE" id="PS50893"/>
    </source>
</evidence>
<keyword evidence="13" id="KW-0234">DNA repair</keyword>
<proteinExistence type="inferred from homology"/>
<dbReference type="GO" id="GO:0004518">
    <property type="term" value="F:nuclease activity"/>
    <property type="evidence" value="ECO:0007669"/>
    <property type="project" value="UniProtKB-KW"/>
</dbReference>
<evidence type="ECO:0000256" key="4">
    <source>
        <dbReference type="ARBA" id="ARBA00022737"/>
    </source>
</evidence>
<feature type="region of interest" description="Disordered" evidence="17">
    <location>
        <begin position="560"/>
        <end position="588"/>
    </location>
</feature>
<evidence type="ECO:0000256" key="3">
    <source>
        <dbReference type="ARBA" id="ARBA00022723"/>
    </source>
</evidence>
<evidence type="ECO:0000313" key="20">
    <source>
        <dbReference type="Proteomes" id="UP000009877"/>
    </source>
</evidence>
<organism evidence="19 20">
    <name type="scientific">Kocuria palustris PEL</name>
    <dbReference type="NCBI Taxonomy" id="1236550"/>
    <lineage>
        <taxon>Bacteria</taxon>
        <taxon>Bacillati</taxon>
        <taxon>Actinomycetota</taxon>
        <taxon>Actinomycetes</taxon>
        <taxon>Micrococcales</taxon>
        <taxon>Micrococcaceae</taxon>
        <taxon>Kocuria</taxon>
    </lineage>
</organism>
<sequence length="873" mass="94051">MTAGSGETTPFQKAENADDNGMIRIRGAHLHNLREVDVEIPRERLVAFTGISGSGKSSLAFGTLHGEAQRRYLESVAPFARRLIAGAVDPQVRSVEGLPPTVAMGQQRGGGTARSSVATITALSNTIRLLYSRAGEYPQGMELGPRGRLDSDAFSPNTPTGMCPVCHGLGVQHVPTEESMVPDPSLSIADGAIASWPGAWNGKNLRDICRELGIDIDLPWRELPEQTRQWVLFTDEHPVVTVHPVRGAHQVQLEYQGTFSSAASLLMRTLAETGSASMRARALRFVESRPCPECDGRRLTRAALSVTWAGEPIDRLQARPLDELLQLLEDRRAELDRRAEKGQRLGPGEEAEHLLLEDGCSTLRSVVDLGLGHLSLDRSSLSISPGEMQRLRLAVQLRSGLFGVVYVLDEPSAGLHPSEARQLMAVLRRLVGAGSSVCLVEHDMELVRGCDWVVDVGPGAGTQGGRILHSGPVDQLQDVAESATGRFLRASTPPEQIRGGPVRVSEQRLRLRGVRRNTLDGIDAEFPIGALTALTGVSGSGKSSLLDALADATAQHLEGSGVVDLEAGDPEEASEGSEAEQQRRPGTTVAAAEGLEEVRRLVRITQKPIGRTPRSDLATYTGLFDHVRALFADTPEARSRGWKAGRFSFNTTPGRCPHCQGQGQVEVELVFLPGSWTVCPVCHGTRYDDETLSVRWEGRTIAEILELTVAEALAVFAEEPSDEEAAHRPRSASQRRRVDAIRRPLEALGALGLGYLRLGQPATELSGGEAQRIKLASELHRTGRSRTLYLLDEPSTGLHPADAERLLRVLHGLARDGATVVMAEHRPEAIRTADHVIDLGPGAGRRGGTVVAAGTPQQVAADPDSVTGPWLRG</sequence>
<keyword evidence="20" id="KW-1185">Reference proteome</keyword>
<reference evidence="19 20" key="1">
    <citation type="journal article" date="2014" name="Genome Announc.">
        <title>Draft Genome Sequence of Kocuria palustris PEL.</title>
        <authorList>
            <person name="Sharma G."/>
            <person name="Khatri I."/>
            <person name="Subramanian S."/>
        </authorList>
    </citation>
    <scope>NUCLEOTIDE SEQUENCE [LARGE SCALE GENOMIC DNA]</scope>
    <source>
        <strain evidence="19 20">PEL</strain>
    </source>
</reference>
<dbReference type="GO" id="GO:0006281">
    <property type="term" value="P:DNA repair"/>
    <property type="evidence" value="ECO:0007669"/>
    <property type="project" value="UniProtKB-KW"/>
</dbReference>
<evidence type="ECO:0000256" key="17">
    <source>
        <dbReference type="SAM" id="MobiDB-lite"/>
    </source>
</evidence>
<dbReference type="GO" id="GO:0003677">
    <property type="term" value="F:DNA binding"/>
    <property type="evidence" value="ECO:0007669"/>
    <property type="project" value="UniProtKB-KW"/>
</dbReference>
<dbReference type="EMBL" id="ANHZ02000004">
    <property type="protein sequence ID" value="EME37401.1"/>
    <property type="molecule type" value="Genomic_DNA"/>
</dbReference>
<evidence type="ECO:0000256" key="10">
    <source>
        <dbReference type="ARBA" id="ARBA00022840"/>
    </source>
</evidence>
<dbReference type="InterPro" id="IPR027417">
    <property type="entry name" value="P-loop_NTPase"/>
</dbReference>
<name>M2XE78_9MICC</name>
<evidence type="ECO:0000256" key="12">
    <source>
        <dbReference type="ARBA" id="ARBA00023125"/>
    </source>
</evidence>
<evidence type="ECO:0000256" key="14">
    <source>
        <dbReference type="ARBA" id="ARBA00038000"/>
    </source>
</evidence>
<dbReference type="GO" id="GO:0005737">
    <property type="term" value="C:cytoplasm"/>
    <property type="evidence" value="ECO:0007669"/>
    <property type="project" value="UniProtKB-SubCell"/>
</dbReference>
<dbReference type="InterPro" id="IPR041552">
    <property type="entry name" value="UvrA_DNA-bd"/>
</dbReference>
<evidence type="ECO:0000313" key="19">
    <source>
        <dbReference type="EMBL" id="EME37401.1"/>
    </source>
</evidence>
<dbReference type="RefSeq" id="WP_006213919.1">
    <property type="nucleotide sequence ID" value="NZ_ANHZ02000004.1"/>
</dbReference>
<evidence type="ECO:0000256" key="2">
    <source>
        <dbReference type="ARBA" id="ARBA00022490"/>
    </source>
</evidence>
<feature type="compositionally biased region" description="Polar residues" evidence="17">
    <location>
        <begin position="1"/>
        <end position="11"/>
    </location>
</feature>
<accession>M2XE78</accession>
<dbReference type="Proteomes" id="UP000009877">
    <property type="component" value="Unassembled WGS sequence"/>
</dbReference>
<keyword evidence="2" id="KW-0963">Cytoplasm</keyword>
<comment type="similarity">
    <text evidence="14">Belongs to the ABC transporter superfamily. UvrA family.</text>
</comment>
<feature type="region of interest" description="Disordered" evidence="17">
    <location>
        <begin position="1"/>
        <end position="20"/>
    </location>
</feature>
<feature type="domain" description="ABC transporter" evidence="18">
    <location>
        <begin position="502"/>
        <end position="866"/>
    </location>
</feature>
<gene>
    <name evidence="19" type="ORF">C884_01909</name>
</gene>
<protein>
    <recommendedName>
        <fullName evidence="15">UvrABC system protein A</fullName>
    </recommendedName>
    <alternativeName>
        <fullName evidence="16">Excinuclease ABC subunit A</fullName>
    </alternativeName>
</protein>
<dbReference type="InterPro" id="IPR017871">
    <property type="entry name" value="ABC_transporter-like_CS"/>
</dbReference>
<dbReference type="Gene3D" id="3.40.50.300">
    <property type="entry name" value="P-loop containing nucleotide triphosphate hydrolases"/>
    <property type="match status" value="2"/>
</dbReference>
<dbReference type="GO" id="GO:0008270">
    <property type="term" value="F:zinc ion binding"/>
    <property type="evidence" value="ECO:0007669"/>
    <property type="project" value="UniProtKB-KW"/>
</dbReference>
<evidence type="ECO:0000256" key="13">
    <source>
        <dbReference type="ARBA" id="ARBA00023204"/>
    </source>
</evidence>
<dbReference type="Gene3D" id="1.20.1580.10">
    <property type="entry name" value="ABC transporter ATPase like domain"/>
    <property type="match status" value="2"/>
</dbReference>
<dbReference type="InterPro" id="IPR003439">
    <property type="entry name" value="ABC_transporter-like_ATP-bd"/>
</dbReference>
<dbReference type="PROSITE" id="PS00211">
    <property type="entry name" value="ABC_TRANSPORTER_1"/>
    <property type="match status" value="2"/>
</dbReference>
<dbReference type="PANTHER" id="PTHR43152:SF1">
    <property type="entry name" value="UVRA PROTEIN"/>
    <property type="match status" value="1"/>
</dbReference>
<evidence type="ECO:0000256" key="15">
    <source>
        <dbReference type="ARBA" id="ARBA00039316"/>
    </source>
</evidence>
<keyword evidence="10" id="KW-0067">ATP-binding</keyword>
<keyword evidence="6" id="KW-0227">DNA damage</keyword>
<dbReference type="GO" id="GO:0005524">
    <property type="term" value="F:ATP binding"/>
    <property type="evidence" value="ECO:0007669"/>
    <property type="project" value="UniProtKB-KW"/>
</dbReference>
<evidence type="ECO:0000256" key="1">
    <source>
        <dbReference type="ARBA" id="ARBA00004496"/>
    </source>
</evidence>
<dbReference type="GO" id="GO:0016887">
    <property type="term" value="F:ATP hydrolysis activity"/>
    <property type="evidence" value="ECO:0007669"/>
    <property type="project" value="InterPro"/>
</dbReference>
<evidence type="ECO:0000256" key="8">
    <source>
        <dbReference type="ARBA" id="ARBA00022771"/>
    </source>
</evidence>
<dbReference type="Gene3D" id="1.10.8.280">
    <property type="entry name" value="ABC transporter ATPase domain-like"/>
    <property type="match status" value="1"/>
</dbReference>
<dbReference type="PROSITE" id="PS50893">
    <property type="entry name" value="ABC_TRANSPORTER_2"/>
    <property type="match status" value="1"/>
</dbReference>
<dbReference type="Pfam" id="PF17755">
    <property type="entry name" value="UvrA_DNA-bind"/>
    <property type="match status" value="1"/>
</dbReference>
<dbReference type="PANTHER" id="PTHR43152">
    <property type="entry name" value="UVRABC SYSTEM PROTEIN A"/>
    <property type="match status" value="1"/>
</dbReference>
<dbReference type="InterPro" id="IPR003593">
    <property type="entry name" value="AAA+_ATPase"/>
</dbReference>
<keyword evidence="11" id="KW-0267">Excision nuclease</keyword>
<dbReference type="SUPFAM" id="SSF52540">
    <property type="entry name" value="P-loop containing nucleoside triphosphate hydrolases"/>
    <property type="match status" value="2"/>
</dbReference>
<feature type="compositionally biased region" description="Acidic residues" evidence="17">
    <location>
        <begin position="566"/>
        <end position="578"/>
    </location>
</feature>
<evidence type="ECO:0000256" key="5">
    <source>
        <dbReference type="ARBA" id="ARBA00022741"/>
    </source>
</evidence>
<comment type="caution">
    <text evidence="19">The sequence shown here is derived from an EMBL/GenBank/DDBJ whole genome shotgun (WGS) entry which is preliminary data.</text>
</comment>
<dbReference type="STRING" id="71999.KPaMU14_11050"/>
<keyword evidence="7" id="KW-0228">DNA excision</keyword>
<dbReference type="AlphaFoldDB" id="M2XE78"/>
<evidence type="ECO:0000256" key="9">
    <source>
        <dbReference type="ARBA" id="ARBA00022833"/>
    </source>
</evidence>
<evidence type="ECO:0000256" key="7">
    <source>
        <dbReference type="ARBA" id="ARBA00022769"/>
    </source>
</evidence>
<evidence type="ECO:0000256" key="11">
    <source>
        <dbReference type="ARBA" id="ARBA00022881"/>
    </source>
</evidence>
<keyword evidence="12" id="KW-0238">DNA-binding</keyword>
<comment type="subcellular location">
    <subcellularLocation>
        <location evidence="1">Cytoplasm</location>
    </subcellularLocation>
</comment>
<evidence type="ECO:0000256" key="16">
    <source>
        <dbReference type="ARBA" id="ARBA00042156"/>
    </source>
</evidence>
<keyword evidence="8" id="KW-0863">Zinc-finger</keyword>
<evidence type="ECO:0000256" key="6">
    <source>
        <dbReference type="ARBA" id="ARBA00022763"/>
    </source>
</evidence>
<keyword evidence="4" id="KW-0677">Repeat</keyword>
<keyword evidence="5" id="KW-0547">Nucleotide-binding</keyword>